<evidence type="ECO:0000256" key="1">
    <source>
        <dbReference type="SAM" id="SignalP"/>
    </source>
</evidence>
<dbReference type="AlphaFoldDB" id="A0A501PQ92"/>
<comment type="caution">
    <text evidence="2">The sequence shown here is derived from an EMBL/GenBank/DDBJ whole genome shotgun (WGS) entry which is preliminary data.</text>
</comment>
<protein>
    <submittedName>
        <fullName evidence="2">DUF3108 domain-containing protein</fullName>
    </submittedName>
</protein>
<gene>
    <name evidence="2" type="ORF">FIV46_01020</name>
</gene>
<feature type="chain" id="PRO_5021317639" evidence="1">
    <location>
        <begin position="20"/>
        <end position="293"/>
    </location>
</feature>
<proteinExistence type="predicted"/>
<keyword evidence="1" id="KW-0732">Signal</keyword>
<evidence type="ECO:0000313" key="2">
    <source>
        <dbReference type="EMBL" id="TPD62689.1"/>
    </source>
</evidence>
<evidence type="ECO:0000313" key="3">
    <source>
        <dbReference type="Proteomes" id="UP000319148"/>
    </source>
</evidence>
<accession>A0A501PQ92</accession>
<reference evidence="3" key="1">
    <citation type="submission" date="2019-06" db="EMBL/GenBank/DDBJ databases">
        <title>The complete genome of Emcibacter congregatus ZYLT.</title>
        <authorList>
            <person name="Zhao Z."/>
        </authorList>
    </citation>
    <scope>NUCLEOTIDE SEQUENCE [LARGE SCALE GENOMIC DNA]</scope>
    <source>
        <strain evidence="3">MCCC 1A06723</strain>
    </source>
</reference>
<dbReference type="RefSeq" id="WP_139937939.1">
    <property type="nucleotide sequence ID" value="NZ_JBHSYP010000022.1"/>
</dbReference>
<sequence>MRGLVILFLILLCGSPATAADSSVVIKAKYKLYLAGFVLLDLDTQLRLQPNSYGVKSYYHTKGIARLFSNAENTSLTIGAIDGEGVLMPRLYESKGHWDDEVYLNRMTYDRDSGLVMRHDQEMSGDDDYEYFPVPDEQKKAPDPLSYVVGLLENSAEALRVSGPESDWTGTEVFGGFFLINYLHRCPRIEERGKSSHSVFSGEAVYCEFRTRLVAGDTLPRDEKKRKEFLEKREKRRAEAKKKKPDPLKIWFGHVDGVPVMVPVYSEFKMSIGKAHLYLHEISVEEMGVTATK</sequence>
<dbReference type="EMBL" id="VFIY01000004">
    <property type="protein sequence ID" value="TPD62689.1"/>
    <property type="molecule type" value="Genomic_DNA"/>
</dbReference>
<keyword evidence="3" id="KW-1185">Reference proteome</keyword>
<dbReference type="Proteomes" id="UP000319148">
    <property type="component" value="Unassembled WGS sequence"/>
</dbReference>
<feature type="signal peptide" evidence="1">
    <location>
        <begin position="1"/>
        <end position="19"/>
    </location>
</feature>
<name>A0A501PQ92_9PROT</name>
<organism evidence="2 3">
    <name type="scientific">Emcibacter nanhaiensis</name>
    <dbReference type="NCBI Taxonomy" id="1505037"/>
    <lineage>
        <taxon>Bacteria</taxon>
        <taxon>Pseudomonadati</taxon>
        <taxon>Pseudomonadota</taxon>
        <taxon>Alphaproteobacteria</taxon>
        <taxon>Emcibacterales</taxon>
        <taxon>Emcibacteraceae</taxon>
        <taxon>Emcibacter</taxon>
    </lineage>
</organism>
<dbReference type="OrthoDB" id="7375395at2"/>